<dbReference type="PANTHER" id="PTHR47027:SF8">
    <property type="entry name" value="RIBONUCLEASE H"/>
    <property type="match status" value="1"/>
</dbReference>
<dbReference type="Pfam" id="PF00078">
    <property type="entry name" value="RVT_1"/>
    <property type="match status" value="1"/>
</dbReference>
<sequence>MEKEIVNQVQEAQRVQYRINPRRNTPRNILIKLTKIKHKERILKTAREKKRITYKGNPILLTADLSPETLQARRKWQDIFKMGIPDHLTCLFRNLYAGQEATVRTGHGTTDWFQIGKGVRQGCILSPCLFNLYAEYIMRNAGLEEAQAGIKIVGRNINNLKYADDTTLMAESEEELKSLLMKVKEESEKFGLKLNIQKTNIMASGPITSWEIDGETVETVSDFIFLSSKITADGDCSHEIKRHLLLGRKVMTNLDSILKSRDITLPTKAHLVKAMVFPVVMYGCESWTVKKAEHRKIDAFELWCWKRLLRVP</sequence>
<dbReference type="SUPFAM" id="SSF56672">
    <property type="entry name" value="DNA/RNA polymerases"/>
    <property type="match status" value="1"/>
</dbReference>
<dbReference type="PROSITE" id="PS50878">
    <property type="entry name" value="RT_POL"/>
    <property type="match status" value="1"/>
</dbReference>
<feature type="domain" description="Reverse transcriptase" evidence="2">
    <location>
        <begin position="1"/>
        <end position="228"/>
    </location>
</feature>
<dbReference type="GO" id="GO:0003964">
    <property type="term" value="F:RNA-directed DNA polymerase activity"/>
    <property type="evidence" value="ECO:0007669"/>
    <property type="project" value="UniProtKB-EC"/>
</dbReference>
<dbReference type="InterPro" id="IPR000477">
    <property type="entry name" value="RT_dom"/>
</dbReference>
<dbReference type="Proteomes" id="UP000326458">
    <property type="component" value="Unassembled WGS sequence"/>
</dbReference>
<dbReference type="AlphaFoldDB" id="A0A5N3W7Q9"/>
<evidence type="ECO:0000313" key="3">
    <source>
        <dbReference type="EMBL" id="KAB0356346.1"/>
    </source>
</evidence>
<accession>A0A5N3W7Q9</accession>
<dbReference type="EC" id="2.7.7.49" evidence="1"/>
<proteinExistence type="predicted"/>
<evidence type="ECO:0000259" key="2">
    <source>
        <dbReference type="PROSITE" id="PS50878"/>
    </source>
</evidence>
<gene>
    <name evidence="3" type="ORF">FD754_000502</name>
</gene>
<reference evidence="3 4" key="1">
    <citation type="submission" date="2019-06" db="EMBL/GenBank/DDBJ databases">
        <title>Discovery of a novel chromosome fission-fusion reversal in muntjac.</title>
        <authorList>
            <person name="Mudd A.B."/>
            <person name="Bredeson J.V."/>
            <person name="Baum R."/>
            <person name="Hockemeyer D."/>
            <person name="Rokhsar D.S."/>
        </authorList>
    </citation>
    <scope>NUCLEOTIDE SEQUENCE [LARGE SCALE GENOMIC DNA]</scope>
    <source>
        <strain evidence="3">UTSW_UCB_Mm</strain>
        <tissue evidence="3">Fibroblast cell line</tissue>
    </source>
</reference>
<dbReference type="PANTHER" id="PTHR47027">
    <property type="entry name" value="REVERSE TRANSCRIPTASE DOMAIN-CONTAINING PROTEIN"/>
    <property type="match status" value="1"/>
</dbReference>
<evidence type="ECO:0000313" key="4">
    <source>
        <dbReference type="Proteomes" id="UP000326458"/>
    </source>
</evidence>
<keyword evidence="4" id="KW-1185">Reference proteome</keyword>
<comment type="caution">
    <text evidence="3">The sequence shown here is derived from an EMBL/GenBank/DDBJ whole genome shotgun (WGS) entry which is preliminary data.</text>
</comment>
<dbReference type="InterPro" id="IPR043502">
    <property type="entry name" value="DNA/RNA_pol_sf"/>
</dbReference>
<protein>
    <recommendedName>
        <fullName evidence="1">RNA-directed DNA polymerase</fullName>
        <ecNumber evidence="1">2.7.7.49</ecNumber>
    </recommendedName>
</protein>
<dbReference type="EMBL" id="VCEA01000001">
    <property type="protein sequence ID" value="KAB0356346.1"/>
    <property type="molecule type" value="Genomic_DNA"/>
</dbReference>
<organism evidence="3 4">
    <name type="scientific">Muntiacus muntjak</name>
    <name type="common">Barking deer</name>
    <name type="synonym">Indian muntjac</name>
    <dbReference type="NCBI Taxonomy" id="9888"/>
    <lineage>
        <taxon>Eukaryota</taxon>
        <taxon>Metazoa</taxon>
        <taxon>Chordata</taxon>
        <taxon>Craniata</taxon>
        <taxon>Vertebrata</taxon>
        <taxon>Euteleostomi</taxon>
        <taxon>Mammalia</taxon>
        <taxon>Eutheria</taxon>
        <taxon>Laurasiatheria</taxon>
        <taxon>Artiodactyla</taxon>
        <taxon>Ruminantia</taxon>
        <taxon>Pecora</taxon>
        <taxon>Cervidae</taxon>
        <taxon>Muntiacinae</taxon>
        <taxon>Muntiacus</taxon>
    </lineage>
</organism>
<dbReference type="Gene3D" id="3.30.70.1820">
    <property type="entry name" value="L1 transposable element, RRM domain"/>
    <property type="match status" value="1"/>
</dbReference>
<evidence type="ECO:0000256" key="1">
    <source>
        <dbReference type="ARBA" id="ARBA00012493"/>
    </source>
</evidence>
<name>A0A5N3W7Q9_MUNMU</name>